<feature type="transmembrane region" description="Helical" evidence="1">
    <location>
        <begin position="73"/>
        <end position="97"/>
    </location>
</feature>
<accession>A0AAU7BT03</accession>
<gene>
    <name evidence="2" type="ORF">ABGB03_00875</name>
</gene>
<evidence type="ECO:0008006" key="3">
    <source>
        <dbReference type="Google" id="ProtNLM"/>
    </source>
</evidence>
<organism evidence="2">
    <name type="scientific">Pontimicrobium sp. SW4</name>
    <dbReference type="NCBI Taxonomy" id="3153519"/>
    <lineage>
        <taxon>Bacteria</taxon>
        <taxon>Pseudomonadati</taxon>
        <taxon>Bacteroidota</taxon>
        <taxon>Flavobacteriia</taxon>
        <taxon>Flavobacteriales</taxon>
        <taxon>Flavobacteriaceae</taxon>
        <taxon>Pontimicrobium</taxon>
    </lineage>
</organism>
<sequence length="1029" mass="118005">MKKRINKYLIAALLFGLAFHGSSIFFTLESSYDALIHLFFADHYANSWFEPWNYKWYTGFSVMSYPPLVHQSIALLSLIGGLKFGLFIVALISIILFITGVYRLSLLIIGNRIAAGYAAILAVFSSSFVETLHIFGQLPSIIGISILMHALPEIYLWLKTGKYWHLATSLSLIAVTVTSHHVTPIFGMIFFIFPVIGMVIMDASKEKTTSMKDVSFKLFLKTFLKLFKRITIFGLSSLIIIIGCILPYWINSKSNPITQVPIPHGSRDNFLEISSSGLMFFIIPWGALLFFVPYIFYRYFSKRYLFFGLSITLLTLLGAGGTTSIPKMILGEATFNILTLDRFTLWATIISLPLLGEFTYRFVQGDLKALIQLKYGAVYHRIIGGFLSVLFIVMTIFTISLGYFRPSQPQKIKMLPIVNFLNQDDHDKWRFLTLGFGDQMAWLSAQTNAMTVDGNYHSARRLPELTTRPIERLENSKFKGVAGIGSLQQFLTIPEKYNLKYIFSNDKFYDPILYFCGWQRLKQLENSIEVWERLNVPPISSILPKNDVPIWQKIVWGIIPLLTVLIAFMLNIQMIWINTLKTRVKEVPAYFTFKKEYLKFSKKVLNFSHLWSITLTGLLLYSIFLFYIKNDAHRNPENTVIAYYNALDLKEFETAYSLINPKEDVTIAQYMLEISVTDGLLNSYAKLDAIETEIINLSDNLATVKTTTNWITPLEKTNKIEYKTLSKKHGKWYLEHEDLDTDLPPDQLYSNNTTAYFNQGRRRITTEQTYHEDVLKQPVLEVLSAKLVKYGNRYAIIGEIQNIDNVPADVVLKGALYNDNDKELASYNAKYHVKHKLMPKETSAFKINFEGIAWSKTKDQIPNTFNPDEFTPVELEEQPTKFNIQAAGNVSGLDLYKSIVLSDFEIHNNSATGSLFNSGTQEITVPQLLVSYYNEYKTIVWVDHLFVKKGIRQQRKQDFNYKFSNNGAITIINDNMEYVFVNGLPNKDISNKIIPNRIENHLNSQLQNIIHPHFSYIKIETNSYIGNPN</sequence>
<feature type="transmembrane region" description="Helical" evidence="1">
    <location>
        <begin position="104"/>
        <end position="125"/>
    </location>
</feature>
<keyword evidence="1" id="KW-0812">Transmembrane</keyword>
<proteinExistence type="predicted"/>
<reference evidence="2" key="1">
    <citation type="submission" date="2024-05" db="EMBL/GenBank/DDBJ databases">
        <title>Pontimicrobium maritimus sp. nov., isolated form sea water.</title>
        <authorList>
            <person name="Muhammad N."/>
            <person name="Vuong T.Q."/>
            <person name="Han H.L."/>
            <person name="Kim S.-G."/>
        </authorList>
    </citation>
    <scope>NUCLEOTIDE SEQUENCE</scope>
    <source>
        <strain evidence="2">SW4</strain>
    </source>
</reference>
<keyword evidence="1" id="KW-0472">Membrane</keyword>
<dbReference type="AlphaFoldDB" id="A0AAU7BT03"/>
<feature type="transmembrane region" description="Helical" evidence="1">
    <location>
        <begin position="270"/>
        <end position="297"/>
    </location>
</feature>
<protein>
    <recommendedName>
        <fullName evidence="3">Membrane protein 6-pyruvoyl-tetrahydropterin synthase-related domain-containing protein</fullName>
    </recommendedName>
</protein>
<dbReference type="RefSeq" id="WP_347924040.1">
    <property type="nucleotide sequence ID" value="NZ_CP157199.1"/>
</dbReference>
<feature type="transmembrane region" description="Helical" evidence="1">
    <location>
        <begin position="383"/>
        <end position="404"/>
    </location>
</feature>
<feature type="transmembrane region" description="Helical" evidence="1">
    <location>
        <begin position="185"/>
        <end position="205"/>
    </location>
</feature>
<evidence type="ECO:0000256" key="1">
    <source>
        <dbReference type="SAM" id="Phobius"/>
    </source>
</evidence>
<evidence type="ECO:0000313" key="2">
    <source>
        <dbReference type="EMBL" id="XBG61474.1"/>
    </source>
</evidence>
<feature type="transmembrane region" description="Helical" evidence="1">
    <location>
        <begin position="554"/>
        <end position="577"/>
    </location>
</feature>
<dbReference type="EMBL" id="CP157199">
    <property type="protein sequence ID" value="XBG61474.1"/>
    <property type="molecule type" value="Genomic_DNA"/>
</dbReference>
<name>A0AAU7BT03_9FLAO</name>
<feature type="transmembrane region" description="Helical" evidence="1">
    <location>
        <begin position="304"/>
        <end position="323"/>
    </location>
</feature>
<feature type="transmembrane region" description="Helical" evidence="1">
    <location>
        <begin position="604"/>
        <end position="628"/>
    </location>
</feature>
<keyword evidence="1" id="KW-1133">Transmembrane helix</keyword>
<feature type="transmembrane region" description="Helical" evidence="1">
    <location>
        <begin position="226"/>
        <end position="250"/>
    </location>
</feature>